<evidence type="ECO:0000313" key="3">
    <source>
        <dbReference type="Proteomes" id="UP000007564"/>
    </source>
</evidence>
<dbReference type="OrthoDB" id="9803101at2"/>
<dbReference type="InterPro" id="IPR035959">
    <property type="entry name" value="RutC-like_sf"/>
</dbReference>
<evidence type="ECO:0008006" key="4">
    <source>
        <dbReference type="Google" id="ProtNLM"/>
    </source>
</evidence>
<sequence>MSRIEAIVPYPWHPGYTYSPAVRIGNTVYLSGTTATDEQGNLVGPGDIEAQTRQIYRKFDLIMRSVGGSLRDIVETTDYVLSLDEYRKTARVRREVFGDPWPAATGVVVAGLIRPDALIEIKAIGVLPSC</sequence>
<dbReference type="InterPro" id="IPR006175">
    <property type="entry name" value="YjgF/YER057c/UK114"/>
</dbReference>
<dbReference type="KEGG" id="bbh:BN112_2300"/>
<evidence type="ECO:0000256" key="1">
    <source>
        <dbReference type="ARBA" id="ARBA00010552"/>
    </source>
</evidence>
<dbReference type="RefSeq" id="WP_003808978.1">
    <property type="nucleotide sequence ID" value="NC_019382.1"/>
</dbReference>
<dbReference type="EMBL" id="HE965806">
    <property type="protein sequence ID" value="CCJ54217.1"/>
    <property type="molecule type" value="Genomic_DNA"/>
</dbReference>
<accession>A0A0C6P821</accession>
<dbReference type="GO" id="GO:0005829">
    <property type="term" value="C:cytosol"/>
    <property type="evidence" value="ECO:0007669"/>
    <property type="project" value="TreeGrafter"/>
</dbReference>
<name>A0A0C6P821_BORBO</name>
<dbReference type="PANTHER" id="PTHR11803">
    <property type="entry name" value="2-IMINOBUTANOATE/2-IMINOPROPANOATE DEAMINASE RIDA"/>
    <property type="match status" value="1"/>
</dbReference>
<proteinExistence type="inferred from homology"/>
<dbReference type="GO" id="GO:0019239">
    <property type="term" value="F:deaminase activity"/>
    <property type="evidence" value="ECO:0007669"/>
    <property type="project" value="TreeGrafter"/>
</dbReference>
<dbReference type="PANTHER" id="PTHR11803:SF58">
    <property type="entry name" value="PROTEIN HMF1-RELATED"/>
    <property type="match status" value="1"/>
</dbReference>
<dbReference type="HOGENOM" id="CLU_100715_5_1_4"/>
<dbReference type="Gene3D" id="3.30.1330.40">
    <property type="entry name" value="RutC-like"/>
    <property type="match status" value="1"/>
</dbReference>
<protein>
    <recommendedName>
        <fullName evidence="4">RidA family protein</fullName>
    </recommendedName>
</protein>
<reference evidence="2 3" key="1">
    <citation type="journal article" date="2012" name="BMC Genomics">
        <title>Comparative genomics of the classical Bordetella subspecies: the evolution and exchange of virulence-associated diversity amongst closely related pathogens.</title>
        <authorList>
            <person name="Park J."/>
            <person name="Zhang Y."/>
            <person name="Buboltz A.M."/>
            <person name="Zhang X."/>
            <person name="Schuster S.C."/>
            <person name="Ahuja U."/>
            <person name="Liu M."/>
            <person name="Miller J.F."/>
            <person name="Sebaihia M."/>
            <person name="Bentley S.D."/>
            <person name="Parkhill J."/>
            <person name="Harvill E.T."/>
        </authorList>
    </citation>
    <scope>NUCLEOTIDE SEQUENCE [LARGE SCALE GENOMIC DNA]</scope>
    <source>
        <strain evidence="2 3">253</strain>
    </source>
</reference>
<evidence type="ECO:0000313" key="2">
    <source>
        <dbReference type="EMBL" id="CCJ54217.1"/>
    </source>
</evidence>
<comment type="similarity">
    <text evidence="1">Belongs to the RutC family.</text>
</comment>
<dbReference type="Proteomes" id="UP000007564">
    <property type="component" value="Chromosome"/>
</dbReference>
<dbReference type="GeneID" id="69602795"/>
<gene>
    <name evidence="2" type="ORF">BN112_2300</name>
</gene>
<dbReference type="SUPFAM" id="SSF55298">
    <property type="entry name" value="YjgF-like"/>
    <property type="match status" value="1"/>
</dbReference>
<dbReference type="Pfam" id="PF01042">
    <property type="entry name" value="Ribonuc_L-PSP"/>
    <property type="match status" value="1"/>
</dbReference>
<organism evidence="2 3">
    <name type="scientific">Bordetella bronchiseptica 253</name>
    <dbReference type="NCBI Taxonomy" id="568707"/>
    <lineage>
        <taxon>Bacteria</taxon>
        <taxon>Pseudomonadati</taxon>
        <taxon>Pseudomonadota</taxon>
        <taxon>Betaproteobacteria</taxon>
        <taxon>Burkholderiales</taxon>
        <taxon>Alcaligenaceae</taxon>
        <taxon>Bordetella</taxon>
    </lineage>
</organism>
<dbReference type="AlphaFoldDB" id="A0A0C6P821"/>